<dbReference type="RefSeq" id="XP_022732076.1">
    <property type="nucleotide sequence ID" value="XM_022876341.1"/>
</dbReference>
<dbReference type="KEGG" id="dzi:111286404"/>
<dbReference type="OrthoDB" id="988191at2759"/>
<evidence type="ECO:0000256" key="1">
    <source>
        <dbReference type="SAM" id="MobiDB-lite"/>
    </source>
</evidence>
<dbReference type="GeneID" id="111286404"/>
<proteinExistence type="predicted"/>
<accession>A0A6P5XW61</accession>
<keyword evidence="2" id="KW-1185">Reference proteome</keyword>
<evidence type="ECO:0000313" key="3">
    <source>
        <dbReference type="RefSeq" id="XP_022732076.1"/>
    </source>
</evidence>
<protein>
    <submittedName>
        <fullName evidence="3">Uncharacterized protein LOC111286404</fullName>
    </submittedName>
</protein>
<sequence length="133" mass="15107">MKRRVVEWLFFFIIICCNFAFLCSLCESAFISSSEAASGHDLKPLMKEKQVKSHVFKSHERTFKGLHEALYSRDVQEEKKVIVDKNKKGKGSYGGGDLLRPRTKKSSGANLKSSSTKLLRYVMVGLLSAMFFF</sequence>
<name>A0A6P5XW61_DURZI</name>
<dbReference type="AlphaFoldDB" id="A0A6P5XW61"/>
<organism evidence="2 3">
    <name type="scientific">Durio zibethinus</name>
    <name type="common">Durian</name>
    <dbReference type="NCBI Taxonomy" id="66656"/>
    <lineage>
        <taxon>Eukaryota</taxon>
        <taxon>Viridiplantae</taxon>
        <taxon>Streptophyta</taxon>
        <taxon>Embryophyta</taxon>
        <taxon>Tracheophyta</taxon>
        <taxon>Spermatophyta</taxon>
        <taxon>Magnoliopsida</taxon>
        <taxon>eudicotyledons</taxon>
        <taxon>Gunneridae</taxon>
        <taxon>Pentapetalae</taxon>
        <taxon>rosids</taxon>
        <taxon>malvids</taxon>
        <taxon>Malvales</taxon>
        <taxon>Malvaceae</taxon>
        <taxon>Helicteroideae</taxon>
        <taxon>Durio</taxon>
    </lineage>
</organism>
<evidence type="ECO:0000313" key="2">
    <source>
        <dbReference type="Proteomes" id="UP000515121"/>
    </source>
</evidence>
<dbReference type="Proteomes" id="UP000515121">
    <property type="component" value="Unplaced"/>
</dbReference>
<reference evidence="3" key="1">
    <citation type="submission" date="2025-08" db="UniProtKB">
        <authorList>
            <consortium name="RefSeq"/>
        </authorList>
    </citation>
    <scope>IDENTIFICATION</scope>
    <source>
        <tissue evidence="3">Fruit stalk</tissue>
    </source>
</reference>
<gene>
    <name evidence="3" type="primary">LOC111286404</name>
</gene>
<feature type="region of interest" description="Disordered" evidence="1">
    <location>
        <begin position="86"/>
        <end position="110"/>
    </location>
</feature>